<reference evidence="1" key="1">
    <citation type="journal article" date="2020" name="Nature">
        <title>Giant virus diversity and host interactions through global metagenomics.</title>
        <authorList>
            <person name="Schulz F."/>
            <person name="Roux S."/>
            <person name="Paez-Espino D."/>
            <person name="Jungbluth S."/>
            <person name="Walsh D.A."/>
            <person name="Denef V.J."/>
            <person name="McMahon K.D."/>
            <person name="Konstantinidis K.T."/>
            <person name="Eloe-Fadrosh E.A."/>
            <person name="Kyrpides N.C."/>
            <person name="Woyke T."/>
        </authorList>
    </citation>
    <scope>NUCLEOTIDE SEQUENCE</scope>
    <source>
        <strain evidence="1">GVMAG-M-3300009159-65</strain>
    </source>
</reference>
<proteinExistence type="predicted"/>
<organism evidence="1">
    <name type="scientific">viral metagenome</name>
    <dbReference type="NCBI Taxonomy" id="1070528"/>
    <lineage>
        <taxon>unclassified sequences</taxon>
        <taxon>metagenomes</taxon>
        <taxon>organismal metagenomes</taxon>
    </lineage>
</organism>
<evidence type="ECO:0000313" key="1">
    <source>
        <dbReference type="EMBL" id="QHT32298.1"/>
    </source>
</evidence>
<name>A0A6C0ETH6_9ZZZZ</name>
<protein>
    <submittedName>
        <fullName evidence="1">Uncharacterized protein</fullName>
    </submittedName>
</protein>
<dbReference type="EMBL" id="MN738934">
    <property type="protein sequence ID" value="QHT32298.1"/>
    <property type="molecule type" value="Genomic_DNA"/>
</dbReference>
<sequence length="90" mass="11272">MEFLKEHWDIIKGYAGIYHITTCWDFKKLDNNELDRVIKYIPKNNFFNQMNSFDNRIRYIWIYLDKSKLFEVYNEFKYQLNIQYDNNIII</sequence>
<accession>A0A6C0ETH6</accession>
<dbReference type="AlphaFoldDB" id="A0A6C0ETH6"/>